<dbReference type="KEGG" id="tse:THMIRHAS_09660"/>
<evidence type="ECO:0000313" key="1">
    <source>
        <dbReference type="EMBL" id="BBP45593.1"/>
    </source>
</evidence>
<dbReference type="PANTHER" id="PTHR38605">
    <property type="entry name" value="ATPASE-RELATED"/>
    <property type="match status" value="1"/>
</dbReference>
<accession>A0A6F8PTX5</accession>
<dbReference type="EMBL" id="AP021889">
    <property type="protein sequence ID" value="BBP45593.1"/>
    <property type="molecule type" value="Genomic_DNA"/>
</dbReference>
<gene>
    <name evidence="1" type="ORF">THMIRHAS_09660</name>
</gene>
<dbReference type="Proteomes" id="UP000501726">
    <property type="component" value="Chromosome"/>
</dbReference>
<organism evidence="1 2">
    <name type="scientific">Thiosulfatimonas sediminis</name>
    <dbReference type="NCBI Taxonomy" id="2675054"/>
    <lineage>
        <taxon>Bacteria</taxon>
        <taxon>Pseudomonadati</taxon>
        <taxon>Pseudomonadota</taxon>
        <taxon>Gammaproteobacteria</taxon>
        <taxon>Thiotrichales</taxon>
        <taxon>Piscirickettsiaceae</taxon>
        <taxon>Thiosulfatimonas</taxon>
    </lineage>
</organism>
<dbReference type="InterPro" id="IPR007413">
    <property type="entry name" value="YcjX-like"/>
</dbReference>
<sequence>MKRLFKRIEHTFEQTLNAGVEALNSVFSRDVHHVIITGLSRSGKSMFFTSLMTLLSQRAQSDFDNLPLLDTLPKSLFDSVALRPIAGEELFPLERNLAQLQQRKWPDSTEKIYGFELVITRKPDSILDKLFNRHTEVVLRFYDYPGEWLTDLPMLHKDFVSWSDSAWAQQLNPPQKYFATSWHDFVAAFDFEQPPNEMNRQVYLQQYREFLTDAKAQGITLLQPGSMLIPSGFDWQKSGFAPLPSRIASDPHHPWSRLFKVHFNQFQQHWLKPLQEAYFCKADKQIVMLDLHEGLSHSRDHLKQLKETLSNLSNSFAYGASKWYKPKVLFREEISKVAFVATKADLLPLSQHANFMQLLQDITAGVRGHLAEQQVEFQHFLISAIQSTDSGSCADCLRFTNLDGDYEEWEFAPLPSSLKAFEANQTYPRMETKVPSDVLARINHAQGIDRLIDYLIH</sequence>
<keyword evidence="2" id="KW-1185">Reference proteome</keyword>
<dbReference type="AlphaFoldDB" id="A0A6F8PTX5"/>
<protein>
    <recommendedName>
        <fullName evidence="3">YcjX family protein</fullName>
    </recommendedName>
</protein>
<name>A0A6F8PTX5_9GAMM</name>
<dbReference type="PANTHER" id="PTHR38605:SF1">
    <property type="entry name" value="ATPASE"/>
    <property type="match status" value="1"/>
</dbReference>
<evidence type="ECO:0000313" key="2">
    <source>
        <dbReference type="Proteomes" id="UP000501726"/>
    </source>
</evidence>
<proteinExistence type="predicted"/>
<evidence type="ECO:0008006" key="3">
    <source>
        <dbReference type="Google" id="ProtNLM"/>
    </source>
</evidence>
<reference evidence="2" key="1">
    <citation type="submission" date="2019-11" db="EMBL/GenBank/DDBJ databases">
        <title>Isolation and characterization of two novel species in the genus Thiomicrorhabdus.</title>
        <authorList>
            <person name="Mochizuki J."/>
            <person name="Kojima H."/>
            <person name="Fukui M."/>
        </authorList>
    </citation>
    <scope>NUCLEOTIDE SEQUENCE [LARGE SCALE GENOMIC DNA]</scope>
    <source>
        <strain evidence="2">aks77</strain>
    </source>
</reference>
<dbReference type="Pfam" id="PF04317">
    <property type="entry name" value="DUF463"/>
    <property type="match status" value="1"/>
</dbReference>
<dbReference type="RefSeq" id="WP_173271444.1">
    <property type="nucleotide sequence ID" value="NZ_AP021889.1"/>
</dbReference>